<feature type="transmembrane region" description="Helical" evidence="2">
    <location>
        <begin position="20"/>
        <end position="41"/>
    </location>
</feature>
<evidence type="ECO:0000259" key="3">
    <source>
        <dbReference type="Pfam" id="PF01935"/>
    </source>
</evidence>
<feature type="domain" description="Helicase HerA central" evidence="3">
    <location>
        <begin position="514"/>
        <end position="669"/>
    </location>
</feature>
<dbReference type="Proteomes" id="UP000009399">
    <property type="component" value="Chromosome"/>
</dbReference>
<dbReference type="PANTHER" id="PTHR30121">
    <property type="entry name" value="UNCHARACTERIZED PROTEIN YJGR-RELATED"/>
    <property type="match status" value="1"/>
</dbReference>
<dbReference type="EMBL" id="CP003914">
    <property type="protein sequence ID" value="AFX74459.1"/>
    <property type="molecule type" value="Genomic_DNA"/>
</dbReference>
<evidence type="ECO:0000313" key="5">
    <source>
        <dbReference type="Proteomes" id="UP000009399"/>
    </source>
</evidence>
<dbReference type="KEGG" id="mhs:MOS_547"/>
<dbReference type="GeneID" id="93248646"/>
<evidence type="ECO:0000256" key="1">
    <source>
        <dbReference type="SAM" id="Coils"/>
    </source>
</evidence>
<dbReference type="PANTHER" id="PTHR30121:SF6">
    <property type="entry name" value="SLR6007 PROTEIN"/>
    <property type="match status" value="1"/>
</dbReference>
<reference evidence="4 5" key="1">
    <citation type="journal article" date="2013" name="Genome Announc.">
        <title>Complete Genome Sequence of Mycoplasma hyorhinis Strain SK76.</title>
        <authorList>
            <person name="Goodison S."/>
            <person name="Urquidi V."/>
            <person name="Kumar D."/>
            <person name="Reyes L."/>
            <person name="Rosser C.J."/>
        </authorList>
    </citation>
    <scope>NUCLEOTIDE SEQUENCE [LARGE SCALE GENOMIC DNA]</scope>
    <source>
        <strain evidence="4 5">SK76</strain>
    </source>
</reference>
<keyword evidence="2" id="KW-1133">Transmembrane helix</keyword>
<evidence type="ECO:0000313" key="4">
    <source>
        <dbReference type="EMBL" id="AFX74459.1"/>
    </source>
</evidence>
<keyword evidence="2" id="KW-0812">Transmembrane</keyword>
<dbReference type="NCBIfam" id="NF045975">
    <property type="entry name" value="VirB4_plasma"/>
    <property type="match status" value="1"/>
</dbReference>
<dbReference type="SUPFAM" id="SSF52540">
    <property type="entry name" value="P-loop containing nucleoside triphosphate hydrolases"/>
    <property type="match status" value="1"/>
</dbReference>
<sequence length="887" mass="104661">MLQPKSIKKNKIHIFKNFYFSDLIVCFLIFVISISLGWFIVPASVPYRDLISIGVIIALFALLAILLIFVPTWNMRIWQFLIYFLKYLLENKKYKFNSSSANSSKINIYKSIDKNGIIKLKKKNLLLKVIEFDGKNIWIQNQNQKQIFLNSFVSILNILDFKVSFVKTKKNFNYESNIESLNNQIEDLIKHKDVKNENYNVFYNYLYKSWEEISSINVFESYDQYFIVIYAENEEKLLQNEEIIVDELNKLFITTKSLNQLETLKFLQSFISKTPKEEISEKEFENLDSLLKVKKAQFFFNKFKIDDEFYKISTISEYSLNLNIAWANSFFNCDSSWVIWHLNPIEENEYEKILNKADNNIKTSMSFNNTSIYRTKKDLQQIEALNETMHLVNTEGQKLFDSSLFFLTKNENWSQLKKELDAKLYKEIKLEKCKPNQLLFRQMDAFQSLQFGANEKLNENVQFVSRNISYSWPFSFEKNIDKNSFILGKNNQKAIILDIWKRDEKHTNSNCVFFGTSGQGKTSSIKKLILDSYIKQNASVLILDPQREYTSFSSFLNTSLIDLSSNNMSLNPLQISASLVDNHENNNLFLINSQIQMFLQWIKILNGSLDEEKELILTMAIKNMYQNFGFYDPDINLLELTNNQFPLIDDLIWEIKNLQFKNQQEENIYFESKIKIKNWFITNFTNDGLYQKMFNNHTTIDFLNNFTIIDTKTFVENNSIEFVNASFFLIIFLIQNKINKNFINNKKFILAIDELHKFIDSNNLTTLNFIFQTTKTIRKFNGSIVLSTQNINDFALSKDLINKTQAILKNMQYKFFLHLPGDDIKMINQIFNPLYNSENEETNLLNKFDSQFVLNAKRGQLLLLSSFNEKNFLRVNYNDYEKEVILN</sequence>
<keyword evidence="1" id="KW-0175">Coiled coil</keyword>
<gene>
    <name evidence="4" type="ORF">MOS_547</name>
</gene>
<dbReference type="AlphaFoldDB" id="A0AAI8ANB0"/>
<proteinExistence type="predicted"/>
<protein>
    <submittedName>
        <fullName evidence="4">Transfer complex protein</fullName>
    </submittedName>
</protein>
<dbReference type="InterPro" id="IPR027417">
    <property type="entry name" value="P-loop_NTPase"/>
</dbReference>
<keyword evidence="2" id="KW-0472">Membrane</keyword>
<dbReference type="Gene3D" id="1.10.8.730">
    <property type="match status" value="1"/>
</dbReference>
<dbReference type="RefSeq" id="WP_014335639.1">
    <property type="nucleotide sequence ID" value="NC_019552.1"/>
</dbReference>
<dbReference type="Pfam" id="PF01935">
    <property type="entry name" value="DUF87"/>
    <property type="match status" value="1"/>
</dbReference>
<dbReference type="InterPro" id="IPR002789">
    <property type="entry name" value="HerA_central"/>
</dbReference>
<accession>A0AAI8ANB0</accession>
<feature type="coiled-coil region" evidence="1">
    <location>
        <begin position="171"/>
        <end position="198"/>
    </location>
</feature>
<organism evidence="4 5">
    <name type="scientific">Mesomycoplasma hyorhinis SK76</name>
    <dbReference type="NCBI Taxonomy" id="1118964"/>
    <lineage>
        <taxon>Bacteria</taxon>
        <taxon>Bacillati</taxon>
        <taxon>Mycoplasmatota</taxon>
        <taxon>Mycoplasmoidales</taxon>
        <taxon>Metamycoplasmataceae</taxon>
        <taxon>Mesomycoplasma</taxon>
    </lineage>
</organism>
<name>A0AAI8ANB0_MESHY</name>
<dbReference type="InterPro" id="IPR051162">
    <property type="entry name" value="T4SS_component"/>
</dbReference>
<feature type="transmembrane region" description="Helical" evidence="2">
    <location>
        <begin position="53"/>
        <end position="73"/>
    </location>
</feature>
<evidence type="ECO:0000256" key="2">
    <source>
        <dbReference type="SAM" id="Phobius"/>
    </source>
</evidence>
<dbReference type="Gene3D" id="3.40.50.300">
    <property type="entry name" value="P-loop containing nucleotide triphosphate hydrolases"/>
    <property type="match status" value="1"/>
</dbReference>